<accession>A0A4R6UNL4</accession>
<feature type="region of interest" description="Disordered" evidence="1">
    <location>
        <begin position="1"/>
        <end position="132"/>
    </location>
</feature>
<gene>
    <name evidence="2" type="ORF">EV188_114161</name>
</gene>
<evidence type="ECO:0000313" key="3">
    <source>
        <dbReference type="Proteomes" id="UP000295705"/>
    </source>
</evidence>
<dbReference type="InterPro" id="IPR007995">
    <property type="entry name" value="DUF742"/>
</dbReference>
<protein>
    <submittedName>
        <fullName evidence="2">Uncharacterized protein DUF742</fullName>
    </submittedName>
</protein>
<evidence type="ECO:0000313" key="2">
    <source>
        <dbReference type="EMBL" id="TDQ47073.1"/>
    </source>
</evidence>
<comment type="caution">
    <text evidence="2">The sequence shown here is derived from an EMBL/GenBank/DDBJ whole genome shotgun (WGS) entry which is preliminary data.</text>
</comment>
<dbReference type="PANTHER" id="PTHR36221:SF1">
    <property type="entry name" value="DUF742 DOMAIN-CONTAINING PROTEIN"/>
    <property type="match status" value="1"/>
</dbReference>
<feature type="compositionally biased region" description="Low complexity" evidence="1">
    <location>
        <begin position="62"/>
        <end position="73"/>
    </location>
</feature>
<name>A0A4R6UNL4_9PSEU</name>
<sequence length="238" mass="24879">MSEAEGDGDGTNGAAGDRRRRRTRVGRTGARFPRALAAEVLDEPTDGATDGAPDAVEPEVVLPGETGGLPLTGARFGSHARRTRKEAARAEAEDAAVPEQAPPPARAQPAGDDAPTLPLFLTSAPPPESTRTRVRPYVRTRGRTRARADLAVETLVSIPSPRPPLEDPEHVALGDVVGDPRSVAEVAALLSLPLGVARVIIDDMAGAGLLLVHPRAVAATGAPSRDIMQRVLDGLHRL</sequence>
<evidence type="ECO:0000256" key="1">
    <source>
        <dbReference type="SAM" id="MobiDB-lite"/>
    </source>
</evidence>
<dbReference type="Pfam" id="PF05331">
    <property type="entry name" value="DUF742"/>
    <property type="match status" value="1"/>
</dbReference>
<keyword evidence="3" id="KW-1185">Reference proteome</keyword>
<organism evidence="2 3">
    <name type="scientific">Actinomycetospora succinea</name>
    <dbReference type="NCBI Taxonomy" id="663603"/>
    <lineage>
        <taxon>Bacteria</taxon>
        <taxon>Bacillati</taxon>
        <taxon>Actinomycetota</taxon>
        <taxon>Actinomycetes</taxon>
        <taxon>Pseudonocardiales</taxon>
        <taxon>Pseudonocardiaceae</taxon>
        <taxon>Actinomycetospora</taxon>
    </lineage>
</organism>
<dbReference type="PANTHER" id="PTHR36221">
    <property type="entry name" value="DUF742 DOMAIN-CONTAINING PROTEIN"/>
    <property type="match status" value="1"/>
</dbReference>
<dbReference type="RefSeq" id="WP_166660169.1">
    <property type="nucleotide sequence ID" value="NZ_BAABHR010000059.1"/>
</dbReference>
<dbReference type="Proteomes" id="UP000295705">
    <property type="component" value="Unassembled WGS sequence"/>
</dbReference>
<dbReference type="AlphaFoldDB" id="A0A4R6UNL4"/>
<proteinExistence type="predicted"/>
<dbReference type="EMBL" id="SNYO01000014">
    <property type="protein sequence ID" value="TDQ47073.1"/>
    <property type="molecule type" value="Genomic_DNA"/>
</dbReference>
<reference evidence="2 3" key="1">
    <citation type="submission" date="2019-03" db="EMBL/GenBank/DDBJ databases">
        <title>Genomic Encyclopedia of Type Strains, Phase IV (KMG-IV): sequencing the most valuable type-strain genomes for metagenomic binning, comparative biology and taxonomic classification.</title>
        <authorList>
            <person name="Goeker M."/>
        </authorList>
    </citation>
    <scope>NUCLEOTIDE SEQUENCE [LARGE SCALE GENOMIC DNA]</scope>
    <source>
        <strain evidence="2 3">DSM 45775</strain>
    </source>
</reference>